<dbReference type="RefSeq" id="WP_013194130.1">
    <property type="nucleotide sequence ID" value="NC_014253.1"/>
</dbReference>
<accession>D7E6T8</accession>
<sequence>MKLRPVFRCFSVEDPEEIEDILNKPWDWFDEIGPETDCNINVAGYDGCRLIVRAVIKEPELEPLHAKR</sequence>
<dbReference type="AlphaFoldDB" id="D7E6T8"/>
<evidence type="ECO:0000313" key="2">
    <source>
        <dbReference type="Proteomes" id="UP000000391"/>
    </source>
</evidence>
<dbReference type="HOGENOM" id="CLU_2784066_0_0_2"/>
<name>D7E6T8_METEZ</name>
<proteinExistence type="predicted"/>
<keyword evidence="2" id="KW-1185">Reference proteome</keyword>
<dbReference type="Proteomes" id="UP000000391">
    <property type="component" value="Chromosome"/>
</dbReference>
<dbReference type="GeneID" id="9346278"/>
<protein>
    <submittedName>
        <fullName evidence="1">Uncharacterized protein</fullName>
    </submittedName>
</protein>
<gene>
    <name evidence="1" type="ordered locus">Metev_0656</name>
</gene>
<dbReference type="STRING" id="644295.Metev_0656"/>
<organism evidence="1 2">
    <name type="scientific">Methanohalobium evestigatum (strain ATCC BAA-1072 / DSM 3721 / NBRC 107634 / OCM 161 / Z-7303)</name>
    <dbReference type="NCBI Taxonomy" id="644295"/>
    <lineage>
        <taxon>Archaea</taxon>
        <taxon>Methanobacteriati</taxon>
        <taxon>Methanobacteriota</taxon>
        <taxon>Stenosarchaea group</taxon>
        <taxon>Methanomicrobia</taxon>
        <taxon>Methanosarcinales</taxon>
        <taxon>Methanosarcinaceae</taxon>
        <taxon>Methanohalobium</taxon>
    </lineage>
</organism>
<dbReference type="KEGG" id="mev:Metev_0656"/>
<evidence type="ECO:0000313" key="1">
    <source>
        <dbReference type="EMBL" id="ADI73562.1"/>
    </source>
</evidence>
<reference evidence="1 2" key="1">
    <citation type="submission" date="2010-06" db="EMBL/GenBank/DDBJ databases">
        <title>Complete sequence chromosome of Methanohalobium evestigatum Z-7303.</title>
        <authorList>
            <consortium name="US DOE Joint Genome Institute"/>
            <person name="Lucas S."/>
            <person name="Copeland A."/>
            <person name="Lapidus A."/>
            <person name="Cheng J.-F."/>
            <person name="Bruce D."/>
            <person name="Goodwin L."/>
            <person name="Pitluck S."/>
            <person name="Saunders E."/>
            <person name="Detter J.C."/>
            <person name="Han C."/>
            <person name="Tapia R."/>
            <person name="Land M."/>
            <person name="Hauser L."/>
            <person name="Kyrpides N."/>
            <person name="Mikhailova N."/>
            <person name="Sieprawska-Lupa M."/>
            <person name="Whitman W.B."/>
            <person name="Anderson I."/>
            <person name="Woyke T."/>
        </authorList>
    </citation>
    <scope>NUCLEOTIDE SEQUENCE [LARGE SCALE GENOMIC DNA]</scope>
    <source>
        <strain evidence="2">ATCC BAA-1072 / DSM 3721 / NBRC 107634 / OCM 161 / Z-7303</strain>
    </source>
</reference>
<dbReference type="EMBL" id="CP002069">
    <property type="protein sequence ID" value="ADI73562.1"/>
    <property type="molecule type" value="Genomic_DNA"/>
</dbReference>